<organism evidence="1 2">
    <name type="scientific">Suillus luteus UH-Slu-Lm8-n1</name>
    <dbReference type="NCBI Taxonomy" id="930992"/>
    <lineage>
        <taxon>Eukaryota</taxon>
        <taxon>Fungi</taxon>
        <taxon>Dikarya</taxon>
        <taxon>Basidiomycota</taxon>
        <taxon>Agaricomycotina</taxon>
        <taxon>Agaricomycetes</taxon>
        <taxon>Agaricomycetidae</taxon>
        <taxon>Boletales</taxon>
        <taxon>Suillineae</taxon>
        <taxon>Suillaceae</taxon>
        <taxon>Suillus</taxon>
    </lineage>
</organism>
<dbReference type="OrthoDB" id="2677940at2759"/>
<sequence>MARKHAWDLALEDAIKSISIRPSLTGYISKGIALCGKGHVREARIAFDVASMFTKQDSTITHFLLLIKAIALFNADQHEEAMLLVKLAAACPNTDILECRVVKTYLHIELGTKALGNARHDEAADHFTTAVNASALSSIFIRQICEDLIVLFGWDLESLLLTAHQKRCQEFLSAGKLAEALEAHKYMMDAIDETAKASCLGWSNEFKEQCSALAAQDDRILGAEIPGQ</sequence>
<gene>
    <name evidence="1" type="ORF">CY34DRAFT_594611</name>
</gene>
<reference evidence="1 2" key="1">
    <citation type="submission" date="2014-04" db="EMBL/GenBank/DDBJ databases">
        <authorList>
            <consortium name="DOE Joint Genome Institute"/>
            <person name="Kuo A."/>
            <person name="Ruytinx J."/>
            <person name="Rineau F."/>
            <person name="Colpaert J."/>
            <person name="Kohler A."/>
            <person name="Nagy L.G."/>
            <person name="Floudas D."/>
            <person name="Copeland A."/>
            <person name="Barry K.W."/>
            <person name="Cichocki N."/>
            <person name="Veneault-Fourrey C."/>
            <person name="LaButti K."/>
            <person name="Lindquist E.A."/>
            <person name="Lipzen A."/>
            <person name="Lundell T."/>
            <person name="Morin E."/>
            <person name="Murat C."/>
            <person name="Sun H."/>
            <person name="Tunlid A."/>
            <person name="Henrissat B."/>
            <person name="Grigoriev I.V."/>
            <person name="Hibbett D.S."/>
            <person name="Martin F."/>
            <person name="Nordberg H.P."/>
            <person name="Cantor M.N."/>
            <person name="Hua S.X."/>
        </authorList>
    </citation>
    <scope>NUCLEOTIDE SEQUENCE [LARGE SCALE GENOMIC DNA]</scope>
    <source>
        <strain evidence="1 2">UH-Slu-Lm8-n1</strain>
    </source>
</reference>
<dbReference type="InParanoid" id="A0A0D0BFB7"/>
<dbReference type="EMBL" id="KN835183">
    <property type="protein sequence ID" value="KIK44827.1"/>
    <property type="molecule type" value="Genomic_DNA"/>
</dbReference>
<evidence type="ECO:0000313" key="2">
    <source>
        <dbReference type="Proteomes" id="UP000054485"/>
    </source>
</evidence>
<dbReference type="SUPFAM" id="SSF48452">
    <property type="entry name" value="TPR-like"/>
    <property type="match status" value="1"/>
</dbReference>
<reference evidence="2" key="2">
    <citation type="submission" date="2015-01" db="EMBL/GenBank/DDBJ databases">
        <title>Evolutionary Origins and Diversification of the Mycorrhizal Mutualists.</title>
        <authorList>
            <consortium name="DOE Joint Genome Institute"/>
            <consortium name="Mycorrhizal Genomics Consortium"/>
            <person name="Kohler A."/>
            <person name="Kuo A."/>
            <person name="Nagy L.G."/>
            <person name="Floudas D."/>
            <person name="Copeland A."/>
            <person name="Barry K.W."/>
            <person name="Cichocki N."/>
            <person name="Veneault-Fourrey C."/>
            <person name="LaButti K."/>
            <person name="Lindquist E.A."/>
            <person name="Lipzen A."/>
            <person name="Lundell T."/>
            <person name="Morin E."/>
            <person name="Murat C."/>
            <person name="Riley R."/>
            <person name="Ohm R."/>
            <person name="Sun H."/>
            <person name="Tunlid A."/>
            <person name="Henrissat B."/>
            <person name="Grigoriev I.V."/>
            <person name="Hibbett D.S."/>
            <person name="Martin F."/>
        </authorList>
    </citation>
    <scope>NUCLEOTIDE SEQUENCE [LARGE SCALE GENOMIC DNA]</scope>
    <source>
        <strain evidence="2">UH-Slu-Lm8-n1</strain>
    </source>
</reference>
<keyword evidence="2" id="KW-1185">Reference proteome</keyword>
<dbReference type="Gene3D" id="1.25.40.10">
    <property type="entry name" value="Tetratricopeptide repeat domain"/>
    <property type="match status" value="1"/>
</dbReference>
<evidence type="ECO:0000313" key="1">
    <source>
        <dbReference type="EMBL" id="KIK44827.1"/>
    </source>
</evidence>
<dbReference type="Proteomes" id="UP000054485">
    <property type="component" value="Unassembled WGS sequence"/>
</dbReference>
<dbReference type="HOGENOM" id="CLU_095792_0_0_1"/>
<dbReference type="AlphaFoldDB" id="A0A0D0BFB7"/>
<proteinExistence type="predicted"/>
<dbReference type="InterPro" id="IPR011990">
    <property type="entry name" value="TPR-like_helical_dom_sf"/>
</dbReference>
<evidence type="ECO:0008006" key="3">
    <source>
        <dbReference type="Google" id="ProtNLM"/>
    </source>
</evidence>
<accession>A0A0D0BFB7</accession>
<name>A0A0D0BFB7_9AGAM</name>
<protein>
    <recommendedName>
        <fullName evidence="3">Anaphase-promoting complex subunit 5</fullName>
    </recommendedName>
</protein>